<reference evidence="1 2" key="1">
    <citation type="submission" date="2015-01" db="EMBL/GenBank/DDBJ databases">
        <title>Lifestyle Evolution in Cyanobacterial Symbionts of Sponges.</title>
        <authorList>
            <person name="Burgsdorf I."/>
            <person name="Slaby B.M."/>
            <person name="Handley K.M."/>
            <person name="Haber M."/>
            <person name="Blom J."/>
            <person name="Marshall C.W."/>
            <person name="Gilbert J.A."/>
            <person name="Hentschel U."/>
            <person name="Steindler L."/>
        </authorList>
    </citation>
    <scope>NUCLEOTIDE SEQUENCE [LARGE SCALE GENOMIC DNA]</scope>
    <source>
        <strain evidence="1">SP3</strain>
    </source>
</reference>
<evidence type="ECO:0008006" key="3">
    <source>
        <dbReference type="Google" id="ProtNLM"/>
    </source>
</evidence>
<proteinExistence type="predicted"/>
<sequence length="258" mass="28712">MLVNDYFGHWWADGRKPYMVYTQTGGTSYASENVATSGWMYDEWAANGCNTSYVRCEVPTPKEVITDHQWGMMYDDAHADWGHRDNILGKTHRAVNIGIGFNGLRMTFVQHFEGGAVQANEPPVLNQNGELCLSLGKRETGIAVGGISIVYDPPPTPKTPAQIGALNRYCMGGGFTDHCSEFDVATIREPPPPGLYYSNLNANEVVASRWIDSPSNFILRAKTGSLLKKPGVYTIIIWRDNGEEWWSEQLIALSLFVE</sequence>
<comment type="caution">
    <text evidence="1">The sequence shown here is derived from an EMBL/GenBank/DDBJ whole genome shotgun (WGS) entry which is preliminary data.</text>
</comment>
<dbReference type="AlphaFoldDB" id="A0A0G2HLP8"/>
<dbReference type="PATRIC" id="fig|1604020.3.peg.2472"/>
<evidence type="ECO:0000313" key="1">
    <source>
        <dbReference type="EMBL" id="KKZ12678.1"/>
    </source>
</evidence>
<evidence type="ECO:0000313" key="2">
    <source>
        <dbReference type="Proteomes" id="UP000035067"/>
    </source>
</evidence>
<accession>A0A0G2HLP8</accession>
<dbReference type="InterPro" id="IPR035940">
    <property type="entry name" value="CAP_sf"/>
</dbReference>
<protein>
    <recommendedName>
        <fullName evidence="3">SCP domain-containing protein</fullName>
    </recommendedName>
</protein>
<dbReference type="EMBL" id="JXQG01000014">
    <property type="protein sequence ID" value="KKZ12678.1"/>
    <property type="molecule type" value="Genomic_DNA"/>
</dbReference>
<gene>
    <name evidence="1" type="ORF">TE42_03500</name>
</gene>
<organism evidence="1 2">
    <name type="scientific">Candidatus Synechococcus spongiarum SP3</name>
    <dbReference type="NCBI Taxonomy" id="1604020"/>
    <lineage>
        <taxon>Bacteria</taxon>
        <taxon>Bacillati</taxon>
        <taxon>Cyanobacteriota</taxon>
        <taxon>Cyanophyceae</taxon>
        <taxon>Synechococcales</taxon>
        <taxon>Synechococcaceae</taxon>
        <taxon>Synechococcus</taxon>
    </lineage>
</organism>
<dbReference type="Gene3D" id="3.40.33.10">
    <property type="entry name" value="CAP"/>
    <property type="match status" value="1"/>
</dbReference>
<dbReference type="Proteomes" id="UP000035067">
    <property type="component" value="Unassembled WGS sequence"/>
</dbReference>
<name>A0A0G2HLP8_9SYNE</name>